<feature type="region of interest" description="Disordered" evidence="1">
    <location>
        <begin position="704"/>
        <end position="726"/>
    </location>
</feature>
<evidence type="ECO:0000259" key="3">
    <source>
        <dbReference type="PROSITE" id="PS50006"/>
    </source>
</evidence>
<evidence type="ECO:0000256" key="2">
    <source>
        <dbReference type="SAM" id="Phobius"/>
    </source>
</evidence>
<dbReference type="AlphaFoldDB" id="A0A426TZA5"/>
<evidence type="ECO:0000313" key="6">
    <source>
        <dbReference type="Proteomes" id="UP000280307"/>
    </source>
</evidence>
<dbReference type="SUPFAM" id="SSF49879">
    <property type="entry name" value="SMAD/FHA domain"/>
    <property type="match status" value="1"/>
</dbReference>
<reference evidence="5 6" key="1">
    <citation type="submission" date="2018-12" db="EMBL/GenBank/DDBJ databases">
        <title>Genome Sequence of Candidatus Viridilinea halotolerans isolated from saline sulfide-rich spring.</title>
        <authorList>
            <person name="Grouzdev D.S."/>
            <person name="Burganskaya E.I."/>
            <person name="Krutkina M.S."/>
            <person name="Sukhacheva M.V."/>
            <person name="Gorlenko V.M."/>
        </authorList>
    </citation>
    <scope>NUCLEOTIDE SEQUENCE [LARGE SCALE GENOMIC DNA]</scope>
    <source>
        <strain evidence="5">Chok-6</strain>
    </source>
</reference>
<dbReference type="Proteomes" id="UP000280307">
    <property type="component" value="Unassembled WGS sequence"/>
</dbReference>
<dbReference type="InterPro" id="IPR036465">
    <property type="entry name" value="vWFA_dom_sf"/>
</dbReference>
<dbReference type="PANTHER" id="PTHR23308">
    <property type="entry name" value="NUCLEAR INHIBITOR OF PROTEIN PHOSPHATASE-1"/>
    <property type="match status" value="1"/>
</dbReference>
<keyword evidence="2" id="KW-1133">Transmembrane helix</keyword>
<dbReference type="SMART" id="SM00240">
    <property type="entry name" value="FHA"/>
    <property type="match status" value="1"/>
</dbReference>
<evidence type="ECO:0000256" key="1">
    <source>
        <dbReference type="SAM" id="MobiDB-lite"/>
    </source>
</evidence>
<dbReference type="PROSITE" id="PS50234">
    <property type="entry name" value="VWFA"/>
    <property type="match status" value="1"/>
</dbReference>
<comment type="caution">
    <text evidence="5">The sequence shown here is derived from an EMBL/GenBank/DDBJ whole genome shotgun (WGS) entry which is preliminary data.</text>
</comment>
<feature type="compositionally biased region" description="Polar residues" evidence="1">
    <location>
        <begin position="708"/>
        <end position="726"/>
    </location>
</feature>
<dbReference type="PROSITE" id="PS50006">
    <property type="entry name" value="FHA_DOMAIN"/>
    <property type="match status" value="1"/>
</dbReference>
<dbReference type="Pfam" id="PF00498">
    <property type="entry name" value="FHA"/>
    <property type="match status" value="1"/>
</dbReference>
<dbReference type="InterPro" id="IPR008984">
    <property type="entry name" value="SMAD_FHA_dom_sf"/>
</dbReference>
<name>A0A426TZA5_9CHLR</name>
<dbReference type="InterPro" id="IPR000253">
    <property type="entry name" value="FHA_dom"/>
</dbReference>
<protein>
    <submittedName>
        <fullName evidence="5">FHA domain-containing protein</fullName>
    </submittedName>
</protein>
<keyword evidence="2" id="KW-0812">Transmembrane</keyword>
<gene>
    <name evidence="5" type="ORF">EI684_11705</name>
</gene>
<dbReference type="Gene3D" id="2.60.200.20">
    <property type="match status" value="1"/>
</dbReference>
<organism evidence="5 6">
    <name type="scientific">Candidatus Viridilinea halotolerans</name>
    <dbReference type="NCBI Taxonomy" id="2491704"/>
    <lineage>
        <taxon>Bacteria</taxon>
        <taxon>Bacillati</taxon>
        <taxon>Chloroflexota</taxon>
        <taxon>Chloroflexia</taxon>
        <taxon>Chloroflexales</taxon>
        <taxon>Chloroflexineae</taxon>
        <taxon>Oscillochloridaceae</taxon>
        <taxon>Candidatus Viridilinea</taxon>
    </lineage>
</organism>
<dbReference type="Gene3D" id="3.40.50.410">
    <property type="entry name" value="von Willebrand factor, type A domain"/>
    <property type="match status" value="1"/>
</dbReference>
<feature type="domain" description="VWFA" evidence="4">
    <location>
        <begin position="130"/>
        <end position="376"/>
    </location>
</feature>
<dbReference type="CDD" id="cd00198">
    <property type="entry name" value="vWFA"/>
    <property type="match status" value="1"/>
</dbReference>
<dbReference type="SMART" id="SM00327">
    <property type="entry name" value="VWA"/>
    <property type="match status" value="1"/>
</dbReference>
<dbReference type="InterPro" id="IPR050923">
    <property type="entry name" value="Cell_Proc_Reg/RNA_Proc"/>
</dbReference>
<dbReference type="EMBL" id="RSAS01000456">
    <property type="protein sequence ID" value="RRR71346.1"/>
    <property type="molecule type" value="Genomic_DNA"/>
</dbReference>
<dbReference type="CDD" id="cd00060">
    <property type="entry name" value="FHA"/>
    <property type="match status" value="1"/>
</dbReference>
<evidence type="ECO:0000259" key="4">
    <source>
        <dbReference type="PROSITE" id="PS50234"/>
    </source>
</evidence>
<accession>A0A426TZA5</accession>
<evidence type="ECO:0000313" key="5">
    <source>
        <dbReference type="EMBL" id="RRR71346.1"/>
    </source>
</evidence>
<feature type="transmembrane region" description="Helical" evidence="2">
    <location>
        <begin position="536"/>
        <end position="560"/>
    </location>
</feature>
<proteinExistence type="predicted"/>
<feature type="transmembrane region" description="Helical" evidence="2">
    <location>
        <begin position="6"/>
        <end position="27"/>
    </location>
</feature>
<dbReference type="InterPro" id="IPR002035">
    <property type="entry name" value="VWF_A"/>
</dbReference>
<dbReference type="SUPFAM" id="SSF53300">
    <property type="entry name" value="vWA-like"/>
    <property type="match status" value="1"/>
</dbReference>
<keyword evidence="2" id="KW-0472">Membrane</keyword>
<feature type="transmembrane region" description="Helical" evidence="2">
    <location>
        <begin position="48"/>
        <end position="69"/>
    </location>
</feature>
<feature type="domain" description="FHA" evidence="3">
    <location>
        <begin position="619"/>
        <end position="669"/>
    </location>
</feature>
<sequence>MVALCPPLDAACACAQCGFGLCHLALFELKRRFYRRLWFVIEERKMFYFRRWMVLLVLLITLLTFHVGLAQNNNVLTVTKVDTSAYPQIQVLLSAPNGDLPDPSTIQVTEDGNVIAADQVEAEERRTGVAVAVLVDATRSMRGQGMPGSTDRMQDAREQAIAIAQALDFDTDLISIFAFHRDVVTVMPLERVDGGAVANTVNTAEVLGPIPDKPGGAARRPTVDDLLADERAFSSFSPAVSRAIDELTNPQTSDTYILEMLPRMQKVIVILSDGCDDTLDAPGTATCTIPLDVQTKLQDVIREGNLSIFSVGLGSTNANQSNPRPPLQADAGFRYASRFELLQLYAQQVPNSHFFPLFTNDPNQADALRESFRSEILEAMVNRGDQVIVRYTSQVGSAGQQRRIQINDATRQVRTQFEEPRIPPSVTIIGEQRGDQLLIRPETLYSQAPLARVDYYIDGNTVPIPGDPPMFALDLSHVEPGARRISLEATDQRGDRSVRSQELPVDVPVPPTPVPSSIFSPGTPDRELTFVEAMNLFLFNNIISLITLFIVIVLAVFVLINPRGRAAAVQVGSRVTGVIQRMTRPISATSSIGAAADFVLVVRQGGTIGAEYPLPNLNTYIGADPSLVDIVLSDPHVSGRHASVNREGDDLFVTDLGSTNGTLVNRQQLPPNTRVPLQVKDMLTIGGMTMECVWRGAAAQGPAVEPSSVAQQPTVAYQPGQNNGNN</sequence>